<reference evidence="3 4" key="1">
    <citation type="submission" date="2020-07" db="EMBL/GenBank/DDBJ databases">
        <title>Genomic Encyclopedia of Type Strains, Phase IV (KMG-V): Genome sequencing to study the core and pangenomes of soil and plant-associated prokaryotes.</title>
        <authorList>
            <person name="Whitman W."/>
        </authorList>
    </citation>
    <scope>NUCLEOTIDE SEQUENCE [LARGE SCALE GENOMIC DNA]</scope>
    <source>
        <strain evidence="3 4">AN3</strain>
    </source>
</reference>
<comment type="caution">
    <text evidence="3">The sequence shown here is derived from an EMBL/GenBank/DDBJ whole genome shotgun (WGS) entry which is preliminary data.</text>
</comment>
<accession>A0A839EGN3</accession>
<dbReference type="Proteomes" id="UP000549052">
    <property type="component" value="Unassembled WGS sequence"/>
</dbReference>
<protein>
    <submittedName>
        <fullName evidence="3">Uncharacterized protein</fullName>
    </submittedName>
</protein>
<gene>
    <name evidence="3" type="ORF">FHW16_002849</name>
</gene>
<keyword evidence="2" id="KW-1133">Transmembrane helix</keyword>
<keyword evidence="2" id="KW-0472">Membrane</keyword>
<evidence type="ECO:0000313" key="3">
    <source>
        <dbReference type="EMBL" id="MBA8879131.1"/>
    </source>
</evidence>
<feature type="transmembrane region" description="Helical" evidence="2">
    <location>
        <begin position="65"/>
        <end position="86"/>
    </location>
</feature>
<keyword evidence="4" id="KW-1185">Reference proteome</keyword>
<dbReference type="AlphaFoldDB" id="A0A839EGN3"/>
<organism evidence="3 4">
    <name type="scientific">Phyllobacterium myrsinacearum</name>
    <dbReference type="NCBI Taxonomy" id="28101"/>
    <lineage>
        <taxon>Bacteria</taxon>
        <taxon>Pseudomonadati</taxon>
        <taxon>Pseudomonadota</taxon>
        <taxon>Alphaproteobacteria</taxon>
        <taxon>Hyphomicrobiales</taxon>
        <taxon>Phyllobacteriaceae</taxon>
        <taxon>Phyllobacterium</taxon>
    </lineage>
</organism>
<evidence type="ECO:0000313" key="4">
    <source>
        <dbReference type="Proteomes" id="UP000549052"/>
    </source>
</evidence>
<name>A0A839EGN3_9HYPH</name>
<sequence>MTEKEVDAFKCGELKSARSRASATRSGPKKRREQFPNGGSWSISRHHPRLTALRREGPTIGAWNFLKLVAVVMLPALGFTLAVLLVQ</sequence>
<evidence type="ECO:0000256" key="2">
    <source>
        <dbReference type="SAM" id="Phobius"/>
    </source>
</evidence>
<proteinExistence type="predicted"/>
<keyword evidence="2" id="KW-0812">Transmembrane</keyword>
<evidence type="ECO:0000256" key="1">
    <source>
        <dbReference type="SAM" id="MobiDB-lite"/>
    </source>
</evidence>
<dbReference type="EMBL" id="JACGXN010000003">
    <property type="protein sequence ID" value="MBA8879131.1"/>
    <property type="molecule type" value="Genomic_DNA"/>
</dbReference>
<feature type="region of interest" description="Disordered" evidence="1">
    <location>
        <begin position="16"/>
        <end position="46"/>
    </location>
</feature>